<dbReference type="Proteomes" id="UP000552709">
    <property type="component" value="Unassembled WGS sequence"/>
</dbReference>
<proteinExistence type="predicted"/>
<accession>A0A7W8JRC1</accession>
<keyword evidence="3" id="KW-1185">Reference proteome</keyword>
<gene>
    <name evidence="2" type="ORF">HNQ08_000877</name>
</gene>
<reference evidence="2 3" key="1">
    <citation type="submission" date="2020-08" db="EMBL/GenBank/DDBJ databases">
        <title>Genomic Encyclopedia of Type Strains, Phase IV (KMG-IV): sequencing the most valuable type-strain genomes for metagenomic binning, comparative biology and taxonomic classification.</title>
        <authorList>
            <person name="Goeker M."/>
        </authorList>
    </citation>
    <scope>NUCLEOTIDE SEQUENCE [LARGE SCALE GENOMIC DNA]</scope>
    <source>
        <strain evidence="2 3">DSM 27939</strain>
    </source>
</reference>
<comment type="caution">
    <text evidence="2">The sequence shown here is derived from an EMBL/GenBank/DDBJ whole genome shotgun (WGS) entry which is preliminary data.</text>
</comment>
<organism evidence="2 3">
    <name type="scientific">Deinococcus humi</name>
    <dbReference type="NCBI Taxonomy" id="662880"/>
    <lineage>
        <taxon>Bacteria</taxon>
        <taxon>Thermotogati</taxon>
        <taxon>Deinococcota</taxon>
        <taxon>Deinococci</taxon>
        <taxon>Deinococcales</taxon>
        <taxon>Deinococcaceae</taxon>
        <taxon>Deinococcus</taxon>
    </lineage>
</organism>
<dbReference type="AlphaFoldDB" id="A0A7W8JRC1"/>
<sequence length="125" mass="14254">MRRRKLCTVEHSEVRARLRSPETGLRSVLELSASWVDAHGPAHGWPSGTPRTQPQPWDHRNHTRRAKDSWHLWDLCRWNPGRLGPENNPTDWAELIRTAVLNSATLSDVTGPACPGLLPWDRADR</sequence>
<evidence type="ECO:0000313" key="2">
    <source>
        <dbReference type="EMBL" id="MBB5361792.1"/>
    </source>
</evidence>
<name>A0A7W8JRC1_9DEIO</name>
<dbReference type="EMBL" id="JACHFL010000002">
    <property type="protein sequence ID" value="MBB5361792.1"/>
    <property type="molecule type" value="Genomic_DNA"/>
</dbReference>
<evidence type="ECO:0000256" key="1">
    <source>
        <dbReference type="SAM" id="MobiDB-lite"/>
    </source>
</evidence>
<feature type="region of interest" description="Disordered" evidence="1">
    <location>
        <begin position="39"/>
        <end position="64"/>
    </location>
</feature>
<evidence type="ECO:0000313" key="3">
    <source>
        <dbReference type="Proteomes" id="UP000552709"/>
    </source>
</evidence>
<protein>
    <submittedName>
        <fullName evidence="2">Uncharacterized protein</fullName>
    </submittedName>
</protein>